<evidence type="ECO:0000256" key="1">
    <source>
        <dbReference type="ARBA" id="ARBA00022737"/>
    </source>
</evidence>
<gene>
    <name evidence="3" type="ordered locus">Daes_0091</name>
</gene>
<keyword evidence="1" id="KW-0677">Repeat</keyword>
<dbReference type="PANTHER" id="PTHR45586">
    <property type="entry name" value="TPR REPEAT-CONTAINING PROTEIN PA4667"/>
    <property type="match status" value="1"/>
</dbReference>
<protein>
    <submittedName>
        <fullName evidence="3">Uncharacterized protein</fullName>
    </submittedName>
</protein>
<name>E6VUH4_PSEA9</name>
<accession>E6VUH4</accession>
<dbReference type="STRING" id="643562.Daes_0091"/>
<proteinExistence type="predicted"/>
<dbReference type="HOGENOM" id="CLU_622184_0_0_7"/>
<dbReference type="PANTHER" id="PTHR45586:SF1">
    <property type="entry name" value="LIPOPOLYSACCHARIDE ASSEMBLY PROTEIN B"/>
    <property type="match status" value="1"/>
</dbReference>
<reference evidence="4" key="1">
    <citation type="submission" date="2010-12" db="EMBL/GenBank/DDBJ databases">
        <title>Complete sequence of Desulfovibrio aespoeensis Aspo-2.</title>
        <authorList>
            <consortium name="US DOE Joint Genome Institute"/>
            <person name="Lucas S."/>
            <person name="Copeland A."/>
            <person name="Lapidus A."/>
            <person name="Cheng J.-F."/>
            <person name="Goodwin L."/>
            <person name="Pitluck S."/>
            <person name="Chertkov O."/>
            <person name="Misra M."/>
            <person name="Detter J.C."/>
            <person name="Han C."/>
            <person name="Tapia R."/>
            <person name="Land M."/>
            <person name="Hauser L."/>
            <person name="Kyrpides N."/>
            <person name="Ivanova N."/>
            <person name="Ovchinnikova G."/>
            <person name="Pedersen K."/>
            <person name="Jagevall S."/>
            <person name="Hazen T."/>
            <person name="Woyke T."/>
        </authorList>
    </citation>
    <scope>NUCLEOTIDE SEQUENCE [LARGE SCALE GENOMIC DNA]</scope>
    <source>
        <strain evidence="4">ATCC 700646 / DSM 10631 / Aspo-2</strain>
    </source>
</reference>
<dbReference type="EMBL" id="CP002431">
    <property type="protein sequence ID" value="ADU61119.1"/>
    <property type="molecule type" value="Genomic_DNA"/>
</dbReference>
<dbReference type="SUPFAM" id="SSF48452">
    <property type="entry name" value="TPR-like"/>
    <property type="match status" value="2"/>
</dbReference>
<organism evidence="3 4">
    <name type="scientific">Pseudodesulfovibrio aespoeensis (strain ATCC 700646 / DSM 10631 / Aspo-2)</name>
    <name type="common">Desulfovibrio aespoeensis</name>
    <dbReference type="NCBI Taxonomy" id="643562"/>
    <lineage>
        <taxon>Bacteria</taxon>
        <taxon>Pseudomonadati</taxon>
        <taxon>Thermodesulfobacteriota</taxon>
        <taxon>Desulfovibrionia</taxon>
        <taxon>Desulfovibrionales</taxon>
        <taxon>Desulfovibrionaceae</taxon>
    </lineage>
</organism>
<dbReference type="InterPro" id="IPR011990">
    <property type="entry name" value="TPR-like_helical_dom_sf"/>
</dbReference>
<dbReference type="KEGG" id="das:Daes_0091"/>
<reference evidence="3 4" key="2">
    <citation type="journal article" date="2014" name="Genome Announc.">
        <title>Complete Genome Sequence of the Subsurface, Mesophilic Sulfate-Reducing Bacterium Desulfovibrio aespoeensis Aspo-2.</title>
        <authorList>
            <person name="Pedersen K."/>
            <person name="Bengtsson A."/>
            <person name="Edlund J."/>
            <person name="Rabe L."/>
            <person name="Hazen T."/>
            <person name="Chakraborty R."/>
            <person name="Goodwin L."/>
            <person name="Shapiro N."/>
        </authorList>
    </citation>
    <scope>NUCLEOTIDE SEQUENCE [LARGE SCALE GENOMIC DNA]</scope>
    <source>
        <strain evidence="4">ATCC 700646 / DSM 10631 / Aspo-2</strain>
    </source>
</reference>
<sequence length="440" mass="49666">METKAREMVHSVTVATETDRDVLLSRAQDAVQAARWEKALDCYGQLLAGYPGEVAAYLGYGNCLLHLHRSLDDAERVFRDAMERFPENRQATERVAHVAVRKGEHGTALQLYDALRRRFPGYSGAVLGYCDSMIGLGRAQEAEPALRAFLETQPGFYGVHAKLIQILSLQGRHEEMLEAAVKARECLPDDPSAHAAVARALVCLWRYEEAHDVYVGINARFSSSSVGLAGMLWISSLRQIFPLMERYYGEIRQRFPTNLDGPMFVANRLYKLELLERADEVLAELVEAFPDQVEPLLLHAQVAVRADDFETALARFERITSRFPGNYEGQSNYGKMLLRLDKTELAEVHFREMLDLFPSRPGPTLHCARLACKNGRHEEGLALMQALQTRFVGGYPGQVLSGPFSPTRLDFDHEETLFTVLADQFPNRVDIHLSYARMMM</sequence>
<dbReference type="Pfam" id="PF13432">
    <property type="entry name" value="TPR_16"/>
    <property type="match status" value="3"/>
</dbReference>
<dbReference type="InterPro" id="IPR051012">
    <property type="entry name" value="CellSynth/LPSAsmb/PSIAsmb"/>
</dbReference>
<dbReference type="Proteomes" id="UP000002191">
    <property type="component" value="Chromosome"/>
</dbReference>
<dbReference type="eggNOG" id="COG0457">
    <property type="taxonomic scope" value="Bacteria"/>
</dbReference>
<evidence type="ECO:0000313" key="3">
    <source>
        <dbReference type="EMBL" id="ADU61119.1"/>
    </source>
</evidence>
<evidence type="ECO:0000256" key="2">
    <source>
        <dbReference type="ARBA" id="ARBA00022803"/>
    </source>
</evidence>
<evidence type="ECO:0000313" key="4">
    <source>
        <dbReference type="Proteomes" id="UP000002191"/>
    </source>
</evidence>
<keyword evidence="2" id="KW-0802">TPR repeat</keyword>
<keyword evidence="4" id="KW-1185">Reference proteome</keyword>
<dbReference type="AlphaFoldDB" id="E6VUH4"/>
<dbReference type="Gene3D" id="1.25.40.10">
    <property type="entry name" value="Tetratricopeptide repeat domain"/>
    <property type="match status" value="2"/>
</dbReference>